<evidence type="ECO:0000256" key="7">
    <source>
        <dbReference type="ARBA" id="ARBA00023033"/>
    </source>
</evidence>
<comment type="similarity">
    <text evidence="2 8">Belongs to the cytochrome P450 family.</text>
</comment>
<protein>
    <submittedName>
        <fullName evidence="9">Cytochrome P450</fullName>
    </submittedName>
</protein>
<evidence type="ECO:0000256" key="6">
    <source>
        <dbReference type="ARBA" id="ARBA00023004"/>
    </source>
</evidence>
<keyword evidence="5 8" id="KW-0560">Oxidoreductase</keyword>
<evidence type="ECO:0000256" key="3">
    <source>
        <dbReference type="ARBA" id="ARBA00022617"/>
    </source>
</evidence>
<dbReference type="InterPro" id="IPR001128">
    <property type="entry name" value="Cyt_P450"/>
</dbReference>
<accession>A0A0M8PG14</accession>
<dbReference type="PROSITE" id="PS00086">
    <property type="entry name" value="CYTOCHROME_P450"/>
    <property type="match status" value="1"/>
</dbReference>
<evidence type="ECO:0000256" key="4">
    <source>
        <dbReference type="ARBA" id="ARBA00022723"/>
    </source>
</evidence>
<evidence type="ECO:0000256" key="8">
    <source>
        <dbReference type="RuleBase" id="RU000461"/>
    </source>
</evidence>
<evidence type="ECO:0000313" key="9">
    <source>
        <dbReference type="EMBL" id="KOS55804.1"/>
    </source>
</evidence>
<evidence type="ECO:0000256" key="2">
    <source>
        <dbReference type="ARBA" id="ARBA00010617"/>
    </source>
</evidence>
<dbReference type="InterPro" id="IPR036396">
    <property type="entry name" value="Cyt_P450_sf"/>
</dbReference>
<keyword evidence="7 8" id="KW-0503">Monooxygenase</keyword>
<sequence>MITTPIDIPAHLITDFDVYDPSLAVPSDVFQERAAALRKQGPILYSPHHGGHWVVTRYKEALQILQDPETFSSYPNNLLNAAQGKFLPLELDPPEHSYYRQALQPLFSPKQMKALEPEVRGIITALIDDFAEKGECEFISEFAHELPTRIFLALMGWPLSDAPRFTEWTDITLQGIPGASEEESAEARAKAAGEIYEYFGRVVARVRSGEDDSESLTAQIIDTPLDVEGTPRQLTDEELCRMFFLLLVAGLHTVQGALAWGLIHLSRNPEQREAITDDPTLIPSAVEEILRIETATSGGRRATRDTEIGGVSIKAGDQLLVVMTSANRDDDEFDNPDELQIERHPNRHIGFGAGPHRCLGSHLARLELRLALEEIHKRIPDYALVPDNPPVFHSSQVRGCEKLPITFTPSSR</sequence>
<dbReference type="PANTHER" id="PTHR46696">
    <property type="entry name" value="P450, PUTATIVE (EUROFUNG)-RELATED"/>
    <property type="match status" value="1"/>
</dbReference>
<dbReference type="CDD" id="cd11035">
    <property type="entry name" value="P450cam-like"/>
    <property type="match status" value="1"/>
</dbReference>
<evidence type="ECO:0000256" key="1">
    <source>
        <dbReference type="ARBA" id="ARBA00001971"/>
    </source>
</evidence>
<dbReference type="PANTHER" id="PTHR46696:SF6">
    <property type="entry name" value="P450, PUTATIVE (EUROFUNG)-RELATED"/>
    <property type="match status" value="1"/>
</dbReference>
<comment type="caution">
    <text evidence="9">The sequence shown here is derived from an EMBL/GenBank/DDBJ whole genome shotgun (WGS) entry which is preliminary data.</text>
</comment>
<evidence type="ECO:0000313" key="10">
    <source>
        <dbReference type="Proteomes" id="UP000037712"/>
    </source>
</evidence>
<dbReference type="FunFam" id="1.10.630.10:FF:000018">
    <property type="entry name" value="Cytochrome P450 monooxygenase"/>
    <property type="match status" value="1"/>
</dbReference>
<dbReference type="EMBL" id="AZYO01000030">
    <property type="protein sequence ID" value="KOS55804.1"/>
    <property type="molecule type" value="Genomic_DNA"/>
</dbReference>
<dbReference type="InterPro" id="IPR017972">
    <property type="entry name" value="Cyt_P450_CS"/>
</dbReference>
<reference evidence="9 10" key="1">
    <citation type="journal article" date="2015" name="Genome Announc.">
        <title>Draft Genome Sequence of Rhodococcus rhodochrous Strain KG-21, a Soil Isolate from Oil Fields of Krishna-Godavari Basin, India.</title>
        <authorList>
            <person name="Dawar C."/>
            <person name="Aggarwal R.K."/>
        </authorList>
    </citation>
    <scope>NUCLEOTIDE SEQUENCE [LARGE SCALE GENOMIC DNA]</scope>
    <source>
        <strain evidence="9 10">KG-21</strain>
    </source>
</reference>
<keyword evidence="6 8" id="KW-0408">Iron</keyword>
<dbReference type="GO" id="GO:0020037">
    <property type="term" value="F:heme binding"/>
    <property type="evidence" value="ECO:0007669"/>
    <property type="project" value="InterPro"/>
</dbReference>
<keyword evidence="4 8" id="KW-0479">Metal-binding</keyword>
<keyword evidence="3 8" id="KW-0349">Heme</keyword>
<dbReference type="GO" id="GO:0005506">
    <property type="term" value="F:iron ion binding"/>
    <property type="evidence" value="ECO:0007669"/>
    <property type="project" value="InterPro"/>
</dbReference>
<evidence type="ECO:0000256" key="5">
    <source>
        <dbReference type="ARBA" id="ARBA00023002"/>
    </source>
</evidence>
<dbReference type="GO" id="GO:0004497">
    <property type="term" value="F:monooxygenase activity"/>
    <property type="evidence" value="ECO:0007669"/>
    <property type="project" value="UniProtKB-KW"/>
</dbReference>
<organism evidence="9 10">
    <name type="scientific">Rhodococcus rhodochrous KG-21</name>
    <dbReference type="NCBI Taxonomy" id="1441923"/>
    <lineage>
        <taxon>Bacteria</taxon>
        <taxon>Bacillati</taxon>
        <taxon>Actinomycetota</taxon>
        <taxon>Actinomycetes</taxon>
        <taxon>Mycobacteriales</taxon>
        <taxon>Nocardiaceae</taxon>
        <taxon>Rhodococcus</taxon>
    </lineage>
</organism>
<dbReference type="PATRIC" id="fig|1441923.3.peg.2861"/>
<reference evidence="10" key="2">
    <citation type="submission" date="2015-01" db="EMBL/GenBank/DDBJ databases">
        <title>Draft genome sequence of potential hydrocarbon metabolising strain of Rhodococcus rhodochrous.</title>
        <authorList>
            <person name="Aggarwal R.K."/>
            <person name="Dawar C."/>
        </authorList>
    </citation>
    <scope>NUCLEOTIDE SEQUENCE [LARGE SCALE GENOMIC DNA]</scope>
    <source>
        <strain evidence="10">KG-21</strain>
    </source>
</reference>
<dbReference type="RefSeq" id="WP_054373113.1">
    <property type="nucleotide sequence ID" value="NZ_AZYO01000030.1"/>
</dbReference>
<dbReference type="Gene3D" id="1.10.630.10">
    <property type="entry name" value="Cytochrome P450"/>
    <property type="match status" value="1"/>
</dbReference>
<gene>
    <name evidence="9" type="ORF">Z051_13030</name>
</gene>
<comment type="cofactor">
    <cofactor evidence="1">
        <name>heme</name>
        <dbReference type="ChEBI" id="CHEBI:30413"/>
    </cofactor>
</comment>
<name>A0A0M8PG14_RHORH</name>
<dbReference type="SUPFAM" id="SSF48264">
    <property type="entry name" value="Cytochrome P450"/>
    <property type="match status" value="1"/>
</dbReference>
<proteinExistence type="inferred from homology"/>
<dbReference type="Proteomes" id="UP000037712">
    <property type="component" value="Unassembled WGS sequence"/>
</dbReference>
<dbReference type="GO" id="GO:0016705">
    <property type="term" value="F:oxidoreductase activity, acting on paired donors, with incorporation or reduction of molecular oxygen"/>
    <property type="evidence" value="ECO:0007669"/>
    <property type="project" value="InterPro"/>
</dbReference>
<dbReference type="AlphaFoldDB" id="A0A0M8PG14"/>
<dbReference type="Pfam" id="PF00067">
    <property type="entry name" value="p450"/>
    <property type="match status" value="1"/>
</dbReference>
<dbReference type="InterPro" id="IPR002397">
    <property type="entry name" value="Cyt_P450_B"/>
</dbReference>
<dbReference type="PRINTS" id="PR00385">
    <property type="entry name" value="P450"/>
</dbReference>
<dbReference type="PRINTS" id="PR00359">
    <property type="entry name" value="BP450"/>
</dbReference>